<keyword evidence="3" id="KW-1185">Reference proteome</keyword>
<evidence type="ECO:0000313" key="2">
    <source>
        <dbReference type="EMBL" id="KAG7165447.1"/>
    </source>
</evidence>
<accession>A0A8J5JX71</accession>
<proteinExistence type="predicted"/>
<dbReference type="EMBL" id="JAHLQT010024345">
    <property type="protein sequence ID" value="KAG7165447.1"/>
    <property type="molecule type" value="Genomic_DNA"/>
</dbReference>
<evidence type="ECO:0000256" key="1">
    <source>
        <dbReference type="SAM" id="MobiDB-lite"/>
    </source>
</evidence>
<feature type="region of interest" description="Disordered" evidence="1">
    <location>
        <begin position="27"/>
        <end position="65"/>
    </location>
</feature>
<gene>
    <name evidence="2" type="ORF">Hamer_G007286</name>
</gene>
<protein>
    <submittedName>
        <fullName evidence="2">Uncharacterized protein</fullName>
    </submittedName>
</protein>
<sequence length="65" mass="7072">MKYLTNTAATPYTHRYPSSLLLPKLSPPPLPQIKNPGSSSLHYLLPPPVSQDLNTETTMVTPPTG</sequence>
<dbReference type="AlphaFoldDB" id="A0A8J5JX71"/>
<name>A0A8J5JX71_HOMAM</name>
<organism evidence="2 3">
    <name type="scientific">Homarus americanus</name>
    <name type="common">American lobster</name>
    <dbReference type="NCBI Taxonomy" id="6706"/>
    <lineage>
        <taxon>Eukaryota</taxon>
        <taxon>Metazoa</taxon>
        <taxon>Ecdysozoa</taxon>
        <taxon>Arthropoda</taxon>
        <taxon>Crustacea</taxon>
        <taxon>Multicrustacea</taxon>
        <taxon>Malacostraca</taxon>
        <taxon>Eumalacostraca</taxon>
        <taxon>Eucarida</taxon>
        <taxon>Decapoda</taxon>
        <taxon>Pleocyemata</taxon>
        <taxon>Astacidea</taxon>
        <taxon>Nephropoidea</taxon>
        <taxon>Nephropidae</taxon>
        <taxon>Homarus</taxon>
    </lineage>
</organism>
<feature type="compositionally biased region" description="Polar residues" evidence="1">
    <location>
        <begin position="51"/>
        <end position="65"/>
    </location>
</feature>
<reference evidence="2" key="1">
    <citation type="journal article" date="2021" name="Sci. Adv.">
        <title>The American lobster genome reveals insights on longevity, neural, and immune adaptations.</title>
        <authorList>
            <person name="Polinski J.M."/>
            <person name="Zimin A.V."/>
            <person name="Clark K.F."/>
            <person name="Kohn A.B."/>
            <person name="Sadowski N."/>
            <person name="Timp W."/>
            <person name="Ptitsyn A."/>
            <person name="Khanna P."/>
            <person name="Romanova D.Y."/>
            <person name="Williams P."/>
            <person name="Greenwood S.J."/>
            <person name="Moroz L.L."/>
            <person name="Walt D.R."/>
            <person name="Bodnar A.G."/>
        </authorList>
    </citation>
    <scope>NUCLEOTIDE SEQUENCE</scope>
    <source>
        <strain evidence="2">GMGI-L3</strain>
    </source>
</reference>
<dbReference type="Proteomes" id="UP000747542">
    <property type="component" value="Unassembled WGS sequence"/>
</dbReference>
<comment type="caution">
    <text evidence="2">The sequence shown here is derived from an EMBL/GenBank/DDBJ whole genome shotgun (WGS) entry which is preliminary data.</text>
</comment>
<evidence type="ECO:0000313" key="3">
    <source>
        <dbReference type="Proteomes" id="UP000747542"/>
    </source>
</evidence>